<feature type="compositionally biased region" description="Polar residues" evidence="6">
    <location>
        <begin position="715"/>
        <end position="724"/>
    </location>
</feature>
<feature type="compositionally biased region" description="Low complexity" evidence="6">
    <location>
        <begin position="479"/>
        <end position="489"/>
    </location>
</feature>
<feature type="region of interest" description="Disordered" evidence="6">
    <location>
        <begin position="265"/>
        <end position="339"/>
    </location>
</feature>
<dbReference type="GO" id="GO:0007004">
    <property type="term" value="P:telomere maintenance via telomerase"/>
    <property type="evidence" value="ECO:0007669"/>
    <property type="project" value="InterPro"/>
</dbReference>
<feature type="compositionally biased region" description="Basic and acidic residues" evidence="6">
    <location>
        <begin position="1012"/>
        <end position="1021"/>
    </location>
</feature>
<feature type="compositionally biased region" description="Polar residues" evidence="6">
    <location>
        <begin position="772"/>
        <end position="801"/>
    </location>
</feature>
<keyword evidence="4" id="KW-0779">Telomere</keyword>
<feature type="region of interest" description="Disordered" evidence="6">
    <location>
        <begin position="459"/>
        <end position="650"/>
    </location>
</feature>
<evidence type="ECO:0000313" key="9">
    <source>
        <dbReference type="Proteomes" id="UP000266188"/>
    </source>
</evidence>
<evidence type="ECO:0000256" key="5">
    <source>
        <dbReference type="ARBA" id="ARBA00023242"/>
    </source>
</evidence>
<evidence type="ECO:0000256" key="2">
    <source>
        <dbReference type="ARBA" id="ARBA00004574"/>
    </source>
</evidence>
<feature type="compositionally biased region" description="Polar residues" evidence="6">
    <location>
        <begin position="459"/>
        <end position="470"/>
    </location>
</feature>
<feature type="compositionally biased region" description="Polar residues" evidence="6">
    <location>
        <begin position="671"/>
        <end position="705"/>
    </location>
</feature>
<gene>
    <name evidence="8" type="ORF">PHISCL_03982</name>
</gene>
<name>A0A3A2ZQE7_9EURO</name>
<comment type="subcellular location">
    <subcellularLocation>
        <location evidence="2">Chromosome</location>
        <location evidence="2">Telomere</location>
    </subcellularLocation>
    <subcellularLocation>
        <location evidence="1">Nucleus</location>
    </subcellularLocation>
</comment>
<feature type="region of interest" description="Disordered" evidence="6">
    <location>
        <begin position="167"/>
        <end position="208"/>
    </location>
</feature>
<feature type="compositionally biased region" description="Basic and acidic residues" evidence="6">
    <location>
        <begin position="276"/>
        <end position="303"/>
    </location>
</feature>
<accession>A0A3A2ZQE7</accession>
<feature type="compositionally biased region" description="Polar residues" evidence="6">
    <location>
        <begin position="620"/>
        <end position="640"/>
    </location>
</feature>
<keyword evidence="3" id="KW-0158">Chromosome</keyword>
<evidence type="ECO:0000256" key="3">
    <source>
        <dbReference type="ARBA" id="ARBA00022454"/>
    </source>
</evidence>
<evidence type="ECO:0000256" key="6">
    <source>
        <dbReference type="SAM" id="MobiDB-lite"/>
    </source>
</evidence>
<dbReference type="GO" id="GO:0000781">
    <property type="term" value="C:chromosome, telomeric region"/>
    <property type="evidence" value="ECO:0007669"/>
    <property type="project" value="UniProtKB-SubCell"/>
</dbReference>
<dbReference type="OrthoDB" id="3538943at2759"/>
<feature type="region of interest" description="Disordered" evidence="6">
    <location>
        <begin position="1012"/>
        <end position="1109"/>
    </location>
</feature>
<feature type="compositionally biased region" description="Basic and acidic residues" evidence="6">
    <location>
        <begin position="850"/>
        <end position="864"/>
    </location>
</feature>
<reference evidence="9" key="1">
    <citation type="submission" date="2017-02" db="EMBL/GenBank/DDBJ databases">
        <authorList>
            <person name="Tafer H."/>
            <person name="Lopandic K."/>
        </authorList>
    </citation>
    <scope>NUCLEOTIDE SEQUENCE [LARGE SCALE GENOMIC DNA]</scope>
    <source>
        <strain evidence="9">CBS 366.77</strain>
    </source>
</reference>
<feature type="compositionally biased region" description="Polar residues" evidence="6">
    <location>
        <begin position="865"/>
        <end position="876"/>
    </location>
</feature>
<dbReference type="GO" id="GO:0042162">
    <property type="term" value="F:telomeric DNA binding"/>
    <property type="evidence" value="ECO:0007669"/>
    <property type="project" value="InterPro"/>
</dbReference>
<organism evidence="8 9">
    <name type="scientific">Aspergillus sclerotialis</name>
    <dbReference type="NCBI Taxonomy" id="2070753"/>
    <lineage>
        <taxon>Eukaryota</taxon>
        <taxon>Fungi</taxon>
        <taxon>Dikarya</taxon>
        <taxon>Ascomycota</taxon>
        <taxon>Pezizomycotina</taxon>
        <taxon>Eurotiomycetes</taxon>
        <taxon>Eurotiomycetidae</taxon>
        <taxon>Eurotiales</taxon>
        <taxon>Aspergillaceae</taxon>
        <taxon>Aspergillus</taxon>
        <taxon>Aspergillus subgen. Polypaecilum</taxon>
    </lineage>
</organism>
<evidence type="ECO:0000256" key="1">
    <source>
        <dbReference type="ARBA" id="ARBA00004123"/>
    </source>
</evidence>
<dbReference type="Proteomes" id="UP000266188">
    <property type="component" value="Unassembled WGS sequence"/>
</dbReference>
<feature type="compositionally biased region" description="Basic and acidic residues" evidence="6">
    <location>
        <begin position="1061"/>
        <end position="1072"/>
    </location>
</feature>
<dbReference type="EMBL" id="MVGC01000109">
    <property type="protein sequence ID" value="RJE23687.1"/>
    <property type="molecule type" value="Genomic_DNA"/>
</dbReference>
<feature type="compositionally biased region" description="Basic and acidic residues" evidence="6">
    <location>
        <begin position="760"/>
        <end position="769"/>
    </location>
</feature>
<feature type="region of interest" description="Disordered" evidence="6">
    <location>
        <begin position="670"/>
        <end position="878"/>
    </location>
</feature>
<dbReference type="Pfam" id="PF10341">
    <property type="entry name" value="TPP1"/>
    <property type="match status" value="1"/>
</dbReference>
<feature type="compositionally biased region" description="Polar residues" evidence="6">
    <location>
        <begin position="1031"/>
        <end position="1056"/>
    </location>
</feature>
<feature type="compositionally biased region" description="Polar residues" evidence="6">
    <location>
        <begin position="357"/>
        <end position="375"/>
    </location>
</feature>
<dbReference type="AlphaFoldDB" id="A0A3A2ZQE7"/>
<evidence type="ECO:0000256" key="4">
    <source>
        <dbReference type="ARBA" id="ARBA00022895"/>
    </source>
</evidence>
<proteinExistence type="predicted"/>
<comment type="caution">
    <text evidence="8">The sequence shown here is derived from an EMBL/GenBank/DDBJ whole genome shotgun (WGS) entry which is preliminary data.</text>
</comment>
<feature type="compositionally biased region" description="Basic and acidic residues" evidence="6">
    <location>
        <begin position="829"/>
        <end position="842"/>
    </location>
</feature>
<protein>
    <recommendedName>
        <fullName evidence="7">Shelterin complex subunit TPP1/Est3 domain-containing protein</fullName>
    </recommendedName>
</protein>
<dbReference type="GO" id="GO:0005697">
    <property type="term" value="C:telomerase holoenzyme complex"/>
    <property type="evidence" value="ECO:0007669"/>
    <property type="project" value="InterPro"/>
</dbReference>
<feature type="region of interest" description="Disordered" evidence="6">
    <location>
        <begin position="351"/>
        <end position="375"/>
    </location>
</feature>
<keyword evidence="9" id="KW-1185">Reference proteome</keyword>
<dbReference type="InterPro" id="IPR019437">
    <property type="entry name" value="TPP1/Est3"/>
</dbReference>
<feature type="compositionally biased region" description="Polar residues" evidence="6">
    <location>
        <begin position="531"/>
        <end position="556"/>
    </location>
</feature>
<keyword evidence="5" id="KW-0539">Nucleus</keyword>
<evidence type="ECO:0000259" key="7">
    <source>
        <dbReference type="Pfam" id="PF10341"/>
    </source>
</evidence>
<evidence type="ECO:0000313" key="8">
    <source>
        <dbReference type="EMBL" id="RJE23687.1"/>
    </source>
</evidence>
<sequence>MASTSTWIAALTEQCLSAYLSTTGESNFQWEDDGSNIRFTDHSPKINRPVLVAKWMDGETPIRATLTDSANQVGAIVTRTSLEIYRKESPNYELTGTGIHGYLINLQEFEIVLEYITSKPAIHFYIKRFSIGWNYGRQRFSLGKKLNNDRGVSGLLQSAFKKANEARIGPHSVESVDGDQSDNASIKSQNNTNSHSFPSQNTFPDAGISQEPFVSQVPAACPEIANVSAGNEPHHLTYKTELLGHLERQSKKEKDDMVMNTNHIKQQDANIGASGKMKEQSHVNKRGSREADRSSTSHNHDFHAPTSLPEITPRGKTTDAKFHDLNGSADLGPPASARVAENRVAEISARMEEQQHTPEASNGGNSEAEKTQSQTLVGVDRQAEKATPPDNLNPSYSDSWAGLTRIRSHDIRIPQDQKSLLEDKRCWIPPSPGMHIPRGHVPPSLLNGWNTSVLRRSRLTQQNELSNPASRTPYIYEMSLSPSPGSGSDVDSEEALSWSSSPVQHTGRDELPADSSPVRTRRVPEGVPSASEINSRQSQPSRETGSRTYDNTNENTGPRHENTDEVPPNTENPSHPDGEKINPVSSQSRFVASPQDPDNESDGSDGESAMDTSIPCPLGGSSQNVQQASQSEQEITSSGPSLPGIPRQEQIQVFETPAANLSRLRSEIVENDNSNDGTCAYSSQQRSSQTGKLSSQSRIFNTYGSNEHERKEYTSQETLNSSLEGETGPNIHVTGTQISNEKWPVQQPEPQSPSALVLDSSERARRERSASLSVPTSEAAHSQPSQPFPSSREVPSTQSDGGTHDLGAQNSPRVAHSHNRTEVAQTPTLKREATKTEDEQSRPSKRHKSAHESGHMDKVNEKHTPNTAIRRQSYINGPSKPVDTLKAFERFQNDYPNYSGDFAHFTELCRRLQALRTQGKLTRSFLWDDFVIMHLQEYPRYLEECSASDTKMLAYEDYFTSNFSKPSYRRRSLTASTLDLCALQYAPSNRPNHPRRSPGVCGEVDALSAERRSDVVEEKSSDPSYIPLTPSFGSTEQGGAISYNKSKPNIQETNSSDGEDTDSRIEEAHRAPSIDLGDEDHIPYSRQKSPSETLEASREEESEPESINENWFTSLRHIRPSGPKWSDDPNTPFKVWARADQNILSERRRRGGRYLAVDEHGVIQRYTTDHKRT</sequence>
<feature type="compositionally biased region" description="Polar residues" evidence="6">
    <location>
        <begin position="181"/>
        <end position="203"/>
    </location>
</feature>
<dbReference type="STRING" id="2070753.A0A3A2ZQE7"/>
<feature type="domain" description="Shelterin complex subunit TPP1/Est3" evidence="7">
    <location>
        <begin position="5"/>
        <end position="131"/>
    </location>
</feature>